<accession>A0A401GNM3</accession>
<dbReference type="AlphaFoldDB" id="A0A401GNM3"/>
<organism evidence="1 2">
    <name type="scientific">Sparassis crispa</name>
    <dbReference type="NCBI Taxonomy" id="139825"/>
    <lineage>
        <taxon>Eukaryota</taxon>
        <taxon>Fungi</taxon>
        <taxon>Dikarya</taxon>
        <taxon>Basidiomycota</taxon>
        <taxon>Agaricomycotina</taxon>
        <taxon>Agaricomycetes</taxon>
        <taxon>Polyporales</taxon>
        <taxon>Sparassidaceae</taxon>
        <taxon>Sparassis</taxon>
    </lineage>
</organism>
<dbReference type="InterPro" id="IPR014752">
    <property type="entry name" value="Arrestin-like_C"/>
</dbReference>
<evidence type="ECO:0008006" key="3">
    <source>
        <dbReference type="Google" id="ProtNLM"/>
    </source>
</evidence>
<reference evidence="1 2" key="1">
    <citation type="journal article" date="2018" name="Sci. Rep.">
        <title>Genome sequence of the cauliflower mushroom Sparassis crispa (Hanabiratake) and its association with beneficial usage.</title>
        <authorList>
            <person name="Kiyama R."/>
            <person name="Furutani Y."/>
            <person name="Kawaguchi K."/>
            <person name="Nakanishi T."/>
        </authorList>
    </citation>
    <scope>NUCLEOTIDE SEQUENCE [LARGE SCALE GENOMIC DNA]</scope>
</reference>
<gene>
    <name evidence="1" type="ORF">SCP_0503920</name>
</gene>
<dbReference type="STRING" id="139825.A0A401GNM3"/>
<evidence type="ECO:0000313" key="2">
    <source>
        <dbReference type="Proteomes" id="UP000287166"/>
    </source>
</evidence>
<comment type="caution">
    <text evidence="1">The sequence shown here is derived from an EMBL/GenBank/DDBJ whole genome shotgun (WGS) entry which is preliminary data.</text>
</comment>
<keyword evidence="2" id="KW-1185">Reference proteome</keyword>
<protein>
    <recommendedName>
        <fullName evidence="3">Arrestin-like N-terminal domain-containing protein</fullName>
    </recommendedName>
</protein>
<dbReference type="RefSeq" id="XP_027614257.1">
    <property type="nucleotide sequence ID" value="XM_027758456.1"/>
</dbReference>
<dbReference type="GeneID" id="38780261"/>
<evidence type="ECO:0000313" key="1">
    <source>
        <dbReference type="EMBL" id="GBE83344.1"/>
    </source>
</evidence>
<name>A0A401GNM3_9APHY</name>
<sequence>MPALRQLHTTIERDIPLSVLSNLPHASRARVQTCGKGPCTVKFVRLLMGGSLRGRFSLLCADHIALDIKLGSVAQSSISTHLSWTFRSGTSGYNRASGTNTGTRSRTEHRYTLTNSNKRRWLTLKVPSHSPTPAHLPSLFEDEAIAGAVELNLEREETIKSITVVIQGQMTESTINVYNFLNLSQNLYSAPSTNPAASVPSLSAGGRLRGMHAWTFSLTMPPHVTLNLGGGSSKAYRLPPSFSERMARVHIQYRLNVRVRRGRFRVDSDLGTVFSYTPITQPDPPSMKAVTCTLWLAKPLCYTRGSVIPCMMTIETGDSQALDVLSSPKAVIVRLRRHISMGLANISDMNSRSVRGVPYEPTVQDVKTALWWAPESRNASVSKRTLHGEILLGLALKPSCELGDFKLSYSVALYPLKAVAFAHAEDCERPLQREFVGIATAYSSGPRPIVYSPPDYDDTYPSSTGQAAGFNLFRGTS</sequence>
<dbReference type="Proteomes" id="UP000287166">
    <property type="component" value="Unassembled WGS sequence"/>
</dbReference>
<dbReference type="Gene3D" id="2.60.40.640">
    <property type="match status" value="1"/>
</dbReference>
<dbReference type="EMBL" id="BFAD01000005">
    <property type="protein sequence ID" value="GBE83344.1"/>
    <property type="molecule type" value="Genomic_DNA"/>
</dbReference>
<dbReference type="OrthoDB" id="3261578at2759"/>
<proteinExistence type="predicted"/>
<dbReference type="InParanoid" id="A0A401GNM3"/>